<organism evidence="2 3">
    <name type="scientific">Lithocarpus litseifolius</name>
    <dbReference type="NCBI Taxonomy" id="425828"/>
    <lineage>
        <taxon>Eukaryota</taxon>
        <taxon>Viridiplantae</taxon>
        <taxon>Streptophyta</taxon>
        <taxon>Embryophyta</taxon>
        <taxon>Tracheophyta</taxon>
        <taxon>Spermatophyta</taxon>
        <taxon>Magnoliopsida</taxon>
        <taxon>eudicotyledons</taxon>
        <taxon>Gunneridae</taxon>
        <taxon>Pentapetalae</taxon>
        <taxon>rosids</taxon>
        <taxon>fabids</taxon>
        <taxon>Fagales</taxon>
        <taxon>Fagaceae</taxon>
        <taxon>Lithocarpus</taxon>
    </lineage>
</organism>
<accession>A0AAW2DNL7</accession>
<protein>
    <submittedName>
        <fullName evidence="2">Uncharacterized protein</fullName>
    </submittedName>
</protein>
<dbReference type="AlphaFoldDB" id="A0AAW2DNL7"/>
<proteinExistence type="predicted"/>
<sequence length="209" mass="22873">MEEKKHRRIGLDVGAPPISGAYSCHTVRIFTAVAQSQFMSPSDIGFPNEIETGSIGFDSTTDLHCHWPCVALLQAILPPSIDHSISLTLIKPISASFYVRPIAPDFTNLTTNGFVVPAMDLKRELTFSQPVEIEFERFQLLFWVSRVALADATTRSLEERIRNLELQNQSQKSRLYASQEGNTEGGSSRGGGGGCYAIGEGGGYYDVLA</sequence>
<name>A0AAW2DNL7_9ROSI</name>
<dbReference type="PROSITE" id="PS51257">
    <property type="entry name" value="PROKAR_LIPOPROTEIN"/>
    <property type="match status" value="1"/>
</dbReference>
<reference evidence="2 3" key="1">
    <citation type="submission" date="2024-01" db="EMBL/GenBank/DDBJ databases">
        <title>A telomere-to-telomere, gap-free genome of sweet tea (Lithocarpus litseifolius).</title>
        <authorList>
            <person name="Zhou J."/>
        </authorList>
    </citation>
    <scope>NUCLEOTIDE SEQUENCE [LARGE SCALE GENOMIC DNA]</scope>
    <source>
        <strain evidence="2">Zhou-2022a</strain>
        <tissue evidence="2">Leaf</tissue>
    </source>
</reference>
<dbReference type="Proteomes" id="UP001459277">
    <property type="component" value="Unassembled WGS sequence"/>
</dbReference>
<dbReference type="EMBL" id="JAZDWU010000002">
    <property type="protein sequence ID" value="KAL0011168.1"/>
    <property type="molecule type" value="Genomic_DNA"/>
</dbReference>
<evidence type="ECO:0000313" key="2">
    <source>
        <dbReference type="EMBL" id="KAL0011168.1"/>
    </source>
</evidence>
<keyword evidence="3" id="KW-1185">Reference proteome</keyword>
<evidence type="ECO:0000313" key="3">
    <source>
        <dbReference type="Proteomes" id="UP001459277"/>
    </source>
</evidence>
<gene>
    <name evidence="2" type="ORF">SO802_006276</name>
</gene>
<feature type="region of interest" description="Disordered" evidence="1">
    <location>
        <begin position="172"/>
        <end position="192"/>
    </location>
</feature>
<feature type="compositionally biased region" description="Gly residues" evidence="1">
    <location>
        <begin position="183"/>
        <end position="192"/>
    </location>
</feature>
<comment type="caution">
    <text evidence="2">The sequence shown here is derived from an EMBL/GenBank/DDBJ whole genome shotgun (WGS) entry which is preliminary data.</text>
</comment>
<evidence type="ECO:0000256" key="1">
    <source>
        <dbReference type="SAM" id="MobiDB-lite"/>
    </source>
</evidence>